<organism evidence="1">
    <name type="scientific">Eiseniibacteriota bacterium</name>
    <dbReference type="NCBI Taxonomy" id="2212470"/>
    <lineage>
        <taxon>Bacteria</taxon>
        <taxon>Candidatus Eiseniibacteriota</taxon>
    </lineage>
</organism>
<name>A0A832MLC2_UNCEI</name>
<protein>
    <submittedName>
        <fullName evidence="1">Uncharacterized protein</fullName>
    </submittedName>
</protein>
<dbReference type="EMBL" id="DSQF01000012">
    <property type="protein sequence ID" value="HGZ42726.1"/>
    <property type="molecule type" value="Genomic_DNA"/>
</dbReference>
<accession>A0A832MLC2</accession>
<comment type="caution">
    <text evidence="1">The sequence shown here is derived from an EMBL/GenBank/DDBJ whole genome shotgun (WGS) entry which is preliminary data.</text>
</comment>
<proteinExistence type="predicted"/>
<sequence length="151" mass="15749">MPIANALATVQSTLNNLGNVHVADDAAIAGSKLDLTSGTGAITNVGNVTTTGDYDVSGKVDAGGGFYDDGAKFAEGVSTNLWRIYARDGSNAIEIANDQITFSDYAIMARVTDGVLPSGAEGMVLLWKNAGGTAHRWYFYINGGWRNAGPD</sequence>
<reference evidence="1" key="1">
    <citation type="journal article" date="2020" name="mSystems">
        <title>Genome- and Community-Level Interaction Insights into Carbon Utilization and Element Cycling Functions of Hydrothermarchaeota in Hydrothermal Sediment.</title>
        <authorList>
            <person name="Zhou Z."/>
            <person name="Liu Y."/>
            <person name="Xu W."/>
            <person name="Pan J."/>
            <person name="Luo Z.H."/>
            <person name="Li M."/>
        </authorList>
    </citation>
    <scope>NUCLEOTIDE SEQUENCE [LARGE SCALE GENOMIC DNA]</scope>
    <source>
        <strain evidence="1">SpSt-381</strain>
    </source>
</reference>
<gene>
    <name evidence="1" type="ORF">ENR23_04740</name>
</gene>
<dbReference type="AlphaFoldDB" id="A0A832MLC2"/>
<evidence type="ECO:0000313" key="1">
    <source>
        <dbReference type="EMBL" id="HGZ42726.1"/>
    </source>
</evidence>